<keyword evidence="3" id="KW-1185">Reference proteome</keyword>
<dbReference type="EMBL" id="BPVZ01000052">
    <property type="protein sequence ID" value="GKV19389.1"/>
    <property type="molecule type" value="Genomic_DNA"/>
</dbReference>
<feature type="region of interest" description="Disordered" evidence="1">
    <location>
        <begin position="1"/>
        <end position="37"/>
    </location>
</feature>
<gene>
    <name evidence="2" type="ORF">SLEP1_g29659</name>
</gene>
<evidence type="ECO:0000313" key="2">
    <source>
        <dbReference type="EMBL" id="GKV19389.1"/>
    </source>
</evidence>
<organism evidence="2 3">
    <name type="scientific">Rubroshorea leprosula</name>
    <dbReference type="NCBI Taxonomy" id="152421"/>
    <lineage>
        <taxon>Eukaryota</taxon>
        <taxon>Viridiplantae</taxon>
        <taxon>Streptophyta</taxon>
        <taxon>Embryophyta</taxon>
        <taxon>Tracheophyta</taxon>
        <taxon>Spermatophyta</taxon>
        <taxon>Magnoliopsida</taxon>
        <taxon>eudicotyledons</taxon>
        <taxon>Gunneridae</taxon>
        <taxon>Pentapetalae</taxon>
        <taxon>rosids</taxon>
        <taxon>malvids</taxon>
        <taxon>Malvales</taxon>
        <taxon>Dipterocarpaceae</taxon>
        <taxon>Rubroshorea</taxon>
    </lineage>
</organism>
<dbReference type="AlphaFoldDB" id="A0AAV5JXM4"/>
<evidence type="ECO:0000256" key="1">
    <source>
        <dbReference type="SAM" id="MobiDB-lite"/>
    </source>
</evidence>
<dbReference type="Proteomes" id="UP001054252">
    <property type="component" value="Unassembled WGS sequence"/>
</dbReference>
<evidence type="ECO:0000313" key="3">
    <source>
        <dbReference type="Proteomes" id="UP001054252"/>
    </source>
</evidence>
<name>A0AAV5JXM4_9ROSI</name>
<proteinExistence type="predicted"/>
<accession>A0AAV5JXM4</accession>
<sequence>MKKGKVKNNKQGGGHPPKQQSVEEEEIRPKKNIQRHRDCRENEKCEFISLQKQQELFMEFCEEKGITEEGKAFCEKHEEEVEERRKLCETFGMVSEALENEAKQHSDEEIQKILKNSSKNPWATLEENLESEMIQTVGLEGVTAAGSSSLGAMGTPFE</sequence>
<reference evidence="2 3" key="1">
    <citation type="journal article" date="2021" name="Commun. Biol.">
        <title>The genome of Shorea leprosula (Dipterocarpaceae) highlights the ecological relevance of drought in aseasonal tropical rainforests.</title>
        <authorList>
            <person name="Ng K.K.S."/>
            <person name="Kobayashi M.J."/>
            <person name="Fawcett J.A."/>
            <person name="Hatakeyama M."/>
            <person name="Paape T."/>
            <person name="Ng C.H."/>
            <person name="Ang C.C."/>
            <person name="Tnah L.H."/>
            <person name="Lee C.T."/>
            <person name="Nishiyama T."/>
            <person name="Sese J."/>
            <person name="O'Brien M.J."/>
            <person name="Copetti D."/>
            <person name="Mohd Noor M.I."/>
            <person name="Ong R.C."/>
            <person name="Putra M."/>
            <person name="Sireger I.Z."/>
            <person name="Indrioko S."/>
            <person name="Kosugi Y."/>
            <person name="Izuno A."/>
            <person name="Isagi Y."/>
            <person name="Lee S.L."/>
            <person name="Shimizu K.K."/>
        </authorList>
    </citation>
    <scope>NUCLEOTIDE SEQUENCE [LARGE SCALE GENOMIC DNA]</scope>
    <source>
        <strain evidence="2">214</strain>
    </source>
</reference>
<comment type="caution">
    <text evidence="2">The sequence shown here is derived from an EMBL/GenBank/DDBJ whole genome shotgun (WGS) entry which is preliminary data.</text>
</comment>
<protein>
    <submittedName>
        <fullName evidence="2">Uncharacterized protein</fullName>
    </submittedName>
</protein>